<keyword evidence="1" id="KW-0812">Transmembrane</keyword>
<dbReference type="InterPro" id="IPR036047">
    <property type="entry name" value="F-box-like_dom_sf"/>
</dbReference>
<dbReference type="InterPro" id="IPR001810">
    <property type="entry name" value="F-box_dom"/>
</dbReference>
<dbReference type="GeneID" id="107411830"/>
<dbReference type="RefSeq" id="XP_048324584.2">
    <property type="nucleotide sequence ID" value="XM_048468627.2"/>
</dbReference>
<protein>
    <submittedName>
        <fullName evidence="4">F-box protein PP2-B15</fullName>
    </submittedName>
</protein>
<dbReference type="PROSITE" id="PS50181">
    <property type="entry name" value="FBOX"/>
    <property type="match status" value="1"/>
</dbReference>
<sequence length="339" mass="38875">MHSCTCTPTNQYSELDNHNPTINFFIIIIIIVFLERKLNHLKGRLEAPPTSKILTGFCSLLVLEAFPNQKTEIRILFGLNMLPEDVVSAILSLTSPLDVCAFSLVSSTFRSAAEFDVIWERFLPSDYQQLLSRLDLPLKFSTKKELFFHLCNSVLIDGGRKSFRIEKSSGRKSYLLSARELSITWGSDPMHWSWKKMAESRFPEAVELITISWLEIHGKITTQMLSKNSKYGAYLVMNISRRAYGLDTIPSEVSVKVRDRVSNGMAYICRQDIKKLKMDSYCVQREQFPNEREDGWMEIKLGEFFTGEDDEEVKMSLMEIKGYQLKGGLVIEGIEVRPI</sequence>
<dbReference type="PANTHER" id="PTHR32278:SF15">
    <property type="entry name" value="F-BOX PROTEIN PP2-B13-RELATED"/>
    <property type="match status" value="1"/>
</dbReference>
<evidence type="ECO:0000313" key="3">
    <source>
        <dbReference type="Proteomes" id="UP001652623"/>
    </source>
</evidence>
<dbReference type="InterPro" id="IPR025886">
    <property type="entry name" value="PP2-like"/>
</dbReference>
<keyword evidence="1" id="KW-0472">Membrane</keyword>
<dbReference type="Proteomes" id="UP001652623">
    <property type="component" value="Chromosome 10"/>
</dbReference>
<dbReference type="Pfam" id="PF14299">
    <property type="entry name" value="PP2"/>
    <property type="match status" value="1"/>
</dbReference>
<dbReference type="CDD" id="cd22162">
    <property type="entry name" value="F-box_AtSKIP3-like"/>
    <property type="match status" value="1"/>
</dbReference>
<reference evidence="4" key="1">
    <citation type="submission" date="2025-08" db="UniProtKB">
        <authorList>
            <consortium name="RefSeq"/>
        </authorList>
    </citation>
    <scope>IDENTIFICATION</scope>
    <source>
        <tissue evidence="4">Seedling</tissue>
    </source>
</reference>
<dbReference type="Pfam" id="PF00646">
    <property type="entry name" value="F-box"/>
    <property type="match status" value="1"/>
</dbReference>
<keyword evidence="3" id="KW-1185">Reference proteome</keyword>
<dbReference type="Gene3D" id="1.20.1280.50">
    <property type="match status" value="1"/>
</dbReference>
<evidence type="ECO:0000256" key="1">
    <source>
        <dbReference type="SAM" id="Phobius"/>
    </source>
</evidence>
<feature type="transmembrane region" description="Helical" evidence="1">
    <location>
        <begin position="18"/>
        <end position="34"/>
    </location>
</feature>
<dbReference type="SUPFAM" id="SSF81383">
    <property type="entry name" value="F-box domain"/>
    <property type="match status" value="1"/>
</dbReference>
<name>A0ABM3IAV1_ZIZJJ</name>
<accession>A0ABM3IAV1</accession>
<evidence type="ECO:0000259" key="2">
    <source>
        <dbReference type="PROSITE" id="PS50181"/>
    </source>
</evidence>
<feature type="domain" description="F-box" evidence="2">
    <location>
        <begin position="76"/>
        <end position="122"/>
    </location>
</feature>
<dbReference type="SMART" id="SM00256">
    <property type="entry name" value="FBOX"/>
    <property type="match status" value="1"/>
</dbReference>
<gene>
    <name evidence="4" type="primary">LOC107411830</name>
</gene>
<keyword evidence="1" id="KW-1133">Transmembrane helix</keyword>
<organism evidence="3 4">
    <name type="scientific">Ziziphus jujuba</name>
    <name type="common">Chinese jujube</name>
    <name type="synonym">Ziziphus sativa</name>
    <dbReference type="NCBI Taxonomy" id="326968"/>
    <lineage>
        <taxon>Eukaryota</taxon>
        <taxon>Viridiplantae</taxon>
        <taxon>Streptophyta</taxon>
        <taxon>Embryophyta</taxon>
        <taxon>Tracheophyta</taxon>
        <taxon>Spermatophyta</taxon>
        <taxon>Magnoliopsida</taxon>
        <taxon>eudicotyledons</taxon>
        <taxon>Gunneridae</taxon>
        <taxon>Pentapetalae</taxon>
        <taxon>rosids</taxon>
        <taxon>fabids</taxon>
        <taxon>Rosales</taxon>
        <taxon>Rhamnaceae</taxon>
        <taxon>Paliureae</taxon>
        <taxon>Ziziphus</taxon>
    </lineage>
</organism>
<evidence type="ECO:0000313" key="4">
    <source>
        <dbReference type="RefSeq" id="XP_048324584.2"/>
    </source>
</evidence>
<proteinExistence type="predicted"/>
<dbReference type="PANTHER" id="PTHR32278">
    <property type="entry name" value="F-BOX DOMAIN-CONTAINING PROTEIN"/>
    <property type="match status" value="1"/>
</dbReference>